<protein>
    <submittedName>
        <fullName evidence="10">Spermidine/putrescine ABC transporter permease</fullName>
    </submittedName>
</protein>
<feature type="domain" description="ABC transmembrane type-1" evidence="9">
    <location>
        <begin position="64"/>
        <end position="258"/>
    </location>
</feature>
<keyword evidence="6 8" id="KW-1133">Transmembrane helix</keyword>
<dbReference type="Pfam" id="PF00528">
    <property type="entry name" value="BPD_transp_1"/>
    <property type="match status" value="1"/>
</dbReference>
<keyword evidence="4" id="KW-1003">Cell membrane</keyword>
<keyword evidence="5 8" id="KW-0812">Transmembrane</keyword>
<comment type="subcellular location">
    <subcellularLocation>
        <location evidence="1 8">Cell membrane</location>
        <topology evidence="1 8">Multi-pass membrane protein</topology>
    </subcellularLocation>
</comment>
<feature type="transmembrane region" description="Helical" evidence="8">
    <location>
        <begin position="70"/>
        <end position="88"/>
    </location>
</feature>
<comment type="caution">
    <text evidence="10">The sequence shown here is derived from an EMBL/GenBank/DDBJ whole genome shotgun (WGS) entry which is preliminary data.</text>
</comment>
<evidence type="ECO:0000313" key="10">
    <source>
        <dbReference type="EMBL" id="KRG45795.1"/>
    </source>
</evidence>
<dbReference type="InterPro" id="IPR035906">
    <property type="entry name" value="MetI-like_sf"/>
</dbReference>
<evidence type="ECO:0000256" key="8">
    <source>
        <dbReference type="RuleBase" id="RU363032"/>
    </source>
</evidence>
<name>A0A0R0AYZ2_9GAMM</name>
<feature type="transmembrane region" description="Helical" evidence="8">
    <location>
        <begin position="240"/>
        <end position="263"/>
    </location>
</feature>
<dbReference type="InterPro" id="IPR000515">
    <property type="entry name" value="MetI-like"/>
</dbReference>
<dbReference type="PROSITE" id="PS50928">
    <property type="entry name" value="ABC_TM1"/>
    <property type="match status" value="1"/>
</dbReference>
<dbReference type="Gene3D" id="1.10.3720.10">
    <property type="entry name" value="MetI-like"/>
    <property type="match status" value="1"/>
</dbReference>
<dbReference type="EMBL" id="LLXU01000060">
    <property type="protein sequence ID" value="KRG45795.1"/>
    <property type="molecule type" value="Genomic_DNA"/>
</dbReference>
<dbReference type="Proteomes" id="UP000051802">
    <property type="component" value="Unassembled WGS sequence"/>
</dbReference>
<dbReference type="STRING" id="676599.ARC20_07010"/>
<gene>
    <name evidence="10" type="ORF">ARC20_07010</name>
</gene>
<dbReference type="OrthoDB" id="9782004at2"/>
<evidence type="ECO:0000256" key="4">
    <source>
        <dbReference type="ARBA" id="ARBA00022475"/>
    </source>
</evidence>
<evidence type="ECO:0000256" key="6">
    <source>
        <dbReference type="ARBA" id="ARBA00022989"/>
    </source>
</evidence>
<keyword evidence="11" id="KW-1185">Reference proteome</keyword>
<dbReference type="GO" id="GO:0055085">
    <property type="term" value="P:transmembrane transport"/>
    <property type="evidence" value="ECO:0007669"/>
    <property type="project" value="InterPro"/>
</dbReference>
<dbReference type="AlphaFoldDB" id="A0A0R0AYZ2"/>
<feature type="transmembrane region" description="Helical" evidence="8">
    <location>
        <begin position="182"/>
        <end position="202"/>
    </location>
</feature>
<dbReference type="RefSeq" id="WP_057645794.1">
    <property type="nucleotide sequence ID" value="NZ_LLXU01000060.1"/>
</dbReference>
<dbReference type="GO" id="GO:0005886">
    <property type="term" value="C:plasma membrane"/>
    <property type="evidence" value="ECO:0007669"/>
    <property type="project" value="UniProtKB-SubCell"/>
</dbReference>
<evidence type="ECO:0000256" key="2">
    <source>
        <dbReference type="ARBA" id="ARBA00007069"/>
    </source>
</evidence>
<keyword evidence="3 8" id="KW-0813">Transport</keyword>
<evidence type="ECO:0000256" key="1">
    <source>
        <dbReference type="ARBA" id="ARBA00004651"/>
    </source>
</evidence>
<evidence type="ECO:0000256" key="3">
    <source>
        <dbReference type="ARBA" id="ARBA00022448"/>
    </source>
</evidence>
<sequence length="281" mass="30662">MIGDRGGKVMGWSVLVFGFAFLYLPILLLVVYSFNSSRLATVWAGFSTKWYGELLRDRQMLDAAWISLRVAFWTATASMVIGTMAALVMTRMRRFPGKTLFGALITAPLVMPEVIIGLSILLMLVSMGGILGIAPKGVMAIWVAHVTFTISFVTVVVSSRLQELDRSLEEAAMDLGANRLKVFFLITLPIIAPALVSGWLLAFTLSLDDVVIASFVAGPSSTTLPMKVFSSVRLGISPKINALATIMVLAVSLAAVVGWWLMARSEKRRQRDMQLALQDNS</sequence>
<dbReference type="CDD" id="cd06261">
    <property type="entry name" value="TM_PBP2"/>
    <property type="match status" value="1"/>
</dbReference>
<evidence type="ECO:0000256" key="7">
    <source>
        <dbReference type="ARBA" id="ARBA00023136"/>
    </source>
</evidence>
<reference evidence="10 11" key="1">
    <citation type="submission" date="2015-10" db="EMBL/GenBank/DDBJ databases">
        <title>Genome sequencing and analysis of members of genus Stenotrophomonas.</title>
        <authorList>
            <person name="Patil P.P."/>
            <person name="Midha S."/>
            <person name="Patil P.B."/>
        </authorList>
    </citation>
    <scope>NUCLEOTIDE SEQUENCE [LARGE SCALE GENOMIC DNA]</scope>
    <source>
        <strain evidence="10 11">JCM 16536</strain>
    </source>
</reference>
<keyword evidence="7 8" id="KW-0472">Membrane</keyword>
<feature type="transmembrane region" description="Helical" evidence="8">
    <location>
        <begin position="12"/>
        <end position="34"/>
    </location>
</feature>
<evidence type="ECO:0000313" key="11">
    <source>
        <dbReference type="Proteomes" id="UP000051802"/>
    </source>
</evidence>
<organism evidence="10 11">
    <name type="scientific">Stenotrophomonas panacihumi</name>
    <dbReference type="NCBI Taxonomy" id="676599"/>
    <lineage>
        <taxon>Bacteria</taxon>
        <taxon>Pseudomonadati</taxon>
        <taxon>Pseudomonadota</taxon>
        <taxon>Gammaproteobacteria</taxon>
        <taxon>Lysobacterales</taxon>
        <taxon>Lysobacteraceae</taxon>
        <taxon>Stenotrophomonas</taxon>
    </lineage>
</organism>
<feature type="transmembrane region" description="Helical" evidence="8">
    <location>
        <begin position="139"/>
        <end position="161"/>
    </location>
</feature>
<feature type="transmembrane region" description="Helical" evidence="8">
    <location>
        <begin position="100"/>
        <end position="133"/>
    </location>
</feature>
<evidence type="ECO:0000256" key="5">
    <source>
        <dbReference type="ARBA" id="ARBA00022692"/>
    </source>
</evidence>
<evidence type="ECO:0000259" key="9">
    <source>
        <dbReference type="PROSITE" id="PS50928"/>
    </source>
</evidence>
<dbReference type="InterPro" id="IPR051789">
    <property type="entry name" value="Bact_Polyamine_Transport"/>
</dbReference>
<accession>A0A0R0AYZ2</accession>
<dbReference type="PANTHER" id="PTHR43848:SF2">
    <property type="entry name" value="PUTRESCINE TRANSPORT SYSTEM PERMEASE PROTEIN POTI"/>
    <property type="match status" value="1"/>
</dbReference>
<dbReference type="SUPFAM" id="SSF161098">
    <property type="entry name" value="MetI-like"/>
    <property type="match status" value="1"/>
</dbReference>
<dbReference type="PANTHER" id="PTHR43848">
    <property type="entry name" value="PUTRESCINE TRANSPORT SYSTEM PERMEASE PROTEIN POTI"/>
    <property type="match status" value="1"/>
</dbReference>
<proteinExistence type="inferred from homology"/>
<comment type="similarity">
    <text evidence="2">Belongs to the binding-protein-dependent transport system permease family. CysTW subfamily.</text>
</comment>